<feature type="compositionally biased region" description="Polar residues" evidence="4">
    <location>
        <begin position="1"/>
        <end position="16"/>
    </location>
</feature>
<feature type="region of interest" description="Disordered" evidence="4">
    <location>
        <begin position="681"/>
        <end position="765"/>
    </location>
</feature>
<comment type="caution">
    <text evidence="5">The sequence shown here is derived from an EMBL/GenBank/DDBJ whole genome shotgun (WGS) entry which is preliminary data.</text>
</comment>
<feature type="compositionally biased region" description="Basic residues" evidence="4">
    <location>
        <begin position="244"/>
        <end position="262"/>
    </location>
</feature>
<dbReference type="PANTHER" id="PTHR14396:SF10">
    <property type="entry name" value="CLASPIN"/>
    <property type="match status" value="1"/>
</dbReference>
<keyword evidence="3" id="KW-0539">Nucleus</keyword>
<comment type="subcellular location">
    <subcellularLocation>
        <location evidence="1">Nucleus</location>
    </subcellularLocation>
</comment>
<feature type="compositionally biased region" description="Acidic residues" evidence="4">
    <location>
        <begin position="1074"/>
        <end position="1087"/>
    </location>
</feature>
<evidence type="ECO:0000256" key="3">
    <source>
        <dbReference type="ARBA" id="ARBA00023242"/>
    </source>
</evidence>
<dbReference type="Proteomes" id="UP001642520">
    <property type="component" value="Unassembled WGS sequence"/>
</dbReference>
<feature type="compositionally biased region" description="Basic and acidic residues" evidence="4">
    <location>
        <begin position="417"/>
        <end position="428"/>
    </location>
</feature>
<feature type="compositionally biased region" description="Acidic residues" evidence="4">
    <location>
        <begin position="682"/>
        <end position="694"/>
    </location>
</feature>
<gene>
    <name evidence="5" type="ORF">XYLVIOL_LOCUS9095</name>
</gene>
<protein>
    <recommendedName>
        <fullName evidence="7">Claspin</fullName>
    </recommendedName>
</protein>
<evidence type="ECO:0000256" key="1">
    <source>
        <dbReference type="ARBA" id="ARBA00004123"/>
    </source>
</evidence>
<dbReference type="PANTHER" id="PTHR14396">
    <property type="entry name" value="CLASPIN"/>
    <property type="match status" value="1"/>
</dbReference>
<organism evidence="5 6">
    <name type="scientific">Xylocopa violacea</name>
    <name type="common">Violet carpenter bee</name>
    <name type="synonym">Apis violacea</name>
    <dbReference type="NCBI Taxonomy" id="135666"/>
    <lineage>
        <taxon>Eukaryota</taxon>
        <taxon>Metazoa</taxon>
        <taxon>Ecdysozoa</taxon>
        <taxon>Arthropoda</taxon>
        <taxon>Hexapoda</taxon>
        <taxon>Insecta</taxon>
        <taxon>Pterygota</taxon>
        <taxon>Neoptera</taxon>
        <taxon>Endopterygota</taxon>
        <taxon>Hymenoptera</taxon>
        <taxon>Apocrita</taxon>
        <taxon>Aculeata</taxon>
        <taxon>Apoidea</taxon>
        <taxon>Anthophila</taxon>
        <taxon>Apidae</taxon>
        <taxon>Xylocopa</taxon>
        <taxon>Xylocopa</taxon>
    </lineage>
</organism>
<feature type="compositionally biased region" description="Basic and acidic residues" evidence="4">
    <location>
        <begin position="1014"/>
        <end position="1023"/>
    </location>
</feature>
<proteinExistence type="predicted"/>
<sequence>MSQSQNLNNGDSNESSVLELKESEPAEKFKHHTKEDNNKSFEMNDCPSNDSNIISNKLLEERNEEHYAKIDKIENKISNYSEGNIDKILNKNAEGECRESNKNTDGEMDNIFNKTIRVMNEDDDRRNDKVKNTDINSKLSRIIDSDSEDENMYSFKTKKKPYAYEKAKDETSDSEDINEPRRHSNNENNSKQLIDNDSDDSDSEAMNKKKVINIMKSRFQTLIDSESEEETERKDDEESARPIKHDKKVKQHKKENSKSKLRKVSLRAAKDEAMKQIQSETQRLMREAKISLPYHKPKQRTLQEFLNRKKVITVLPTAPTMAAKLKMSSAIVDEVLKEKEKEAEIFYKSSDSEEEIVEMNKENINKEHPNTECTKISQKDNASRKLFVDNNLCTVESSEGKNSTSTTKEMDETLTEIKETENNEKTVLNDETNNDANDLMAIKTHDGSNITENKKEDSKFEKITETTKNNKIDSILQRDIEIESKEENSYNNSDEYNSKIAVAHEDTSTSKSNYDYANMMKECLGIAANELDDYNEYGLPPPKFHDSPNMNGKKSLQDIKSLKPKLRGTPGTMIDLTSDIKPCKKGINDLIDRFMCKHSKVNEHTNDTSEVTVTQIKESVNGLTIIKTPLPYRLPIVSDEDPKFNKPGAKLTWLKEELKHKMAMKRDEEWKQREEEMKEQEIEWNESIDEEDNYLNEPYSPSIESHKTEVDELEEYDVHTEKSTKRKKKSAFIDDEAEVSGDEISDNDEIEDEDEDEDEEYPEEEECQKFIIKNDDENNTNRDSNDEKCKTFKRIVIPLEEDSRSSIAESNENNKDKEAPILQSTKIGMFGRNANENELLFSNNDSDIPVSQACVKSDLKRRSETPQSKINTFDLVSPITQLTALNVHLEEESELLNDEKPLNNTIFEGGTQTQALFQQIRDCKKTVMSQKKLFSDRSDVLDEELLEICSGKFPKDKVSLNFSKECNNVSESQLLELCSGTFSSQPNNENNLVDFSDEIPCSTQISEKGGSLSAEKDEQQSKKETITWNKLRVLSSDDEDEVVNEDKQRKKKVKKLNLSDDEEDNSSASSSDNEHEEDEEKFIDYDSEENEVVIPKKDIRQYAAKFLEEEAELSESDCDVSADEDEEDLDNLELEDADNEEIDEMQVKNQLGKLHMKQLLDEDQKEVKMLQELLFEDGDLYSESTRKRKFKWRNIDKQDENDDSQPLEEKDGWVDLSDEEDEIKWRKMKYERDKFLAEKMKNIDTEIENDLNNSEVFKFGLKILKKRRIDELQTRDTLVETIDSTMQSKTPHSIAEMYASNLNGKSSLIHNVMQKHSFLARGEESLARLATLVRKKDASITSMRAKHFVFTHVDLSMENESDPTVKAESNSQIERRS</sequence>
<keyword evidence="2" id="KW-0597">Phosphoprotein</keyword>
<evidence type="ECO:0000313" key="6">
    <source>
        <dbReference type="Proteomes" id="UP001642520"/>
    </source>
</evidence>
<evidence type="ECO:0000313" key="5">
    <source>
        <dbReference type="EMBL" id="CAL7948827.1"/>
    </source>
</evidence>
<feature type="compositionally biased region" description="Polar residues" evidence="4">
    <location>
        <begin position="186"/>
        <end position="195"/>
    </location>
</feature>
<reference evidence="5 6" key="1">
    <citation type="submission" date="2024-08" db="EMBL/GenBank/DDBJ databases">
        <authorList>
            <person name="Will J Nash"/>
            <person name="Angela Man"/>
            <person name="Seanna McTaggart"/>
            <person name="Kendall Baker"/>
            <person name="Tom Barker"/>
            <person name="Leah Catchpole"/>
            <person name="Alex Durrant"/>
            <person name="Karim Gharbi"/>
            <person name="Naomi Irish"/>
            <person name="Gemy Kaithakottil"/>
            <person name="Debby Ku"/>
            <person name="Aaliyah Providence"/>
            <person name="Felix Shaw"/>
            <person name="David Swarbreck"/>
            <person name="Chris Watkins"/>
            <person name="Ann M. McCartney"/>
            <person name="Giulio Formenti"/>
            <person name="Alice Mouton"/>
            <person name="Noel Vella"/>
            <person name="Bjorn M von Reumont"/>
            <person name="Adriana Vella"/>
            <person name="Wilfried Haerty"/>
        </authorList>
    </citation>
    <scope>NUCLEOTIDE SEQUENCE [LARGE SCALE GENOMIC DNA]</scope>
</reference>
<feature type="region of interest" description="Disordered" evidence="4">
    <location>
        <begin position="417"/>
        <end position="436"/>
    </location>
</feature>
<evidence type="ECO:0000256" key="2">
    <source>
        <dbReference type="ARBA" id="ARBA00022553"/>
    </source>
</evidence>
<feature type="compositionally biased region" description="Basic and acidic residues" evidence="4">
    <location>
        <begin position="231"/>
        <end position="243"/>
    </location>
</feature>
<feature type="compositionally biased region" description="Basic and acidic residues" evidence="4">
    <location>
        <begin position="19"/>
        <end position="39"/>
    </location>
</feature>
<feature type="region of interest" description="Disordered" evidence="4">
    <location>
        <begin position="223"/>
        <end position="262"/>
    </location>
</feature>
<keyword evidence="6" id="KW-1185">Reference proteome</keyword>
<feature type="region of interest" description="Disordered" evidence="4">
    <location>
        <begin position="443"/>
        <end position="462"/>
    </location>
</feature>
<name>A0ABP1P834_XYLVO</name>
<feature type="compositionally biased region" description="Acidic residues" evidence="4">
    <location>
        <begin position="733"/>
        <end position="765"/>
    </location>
</feature>
<feature type="region of interest" description="Disordered" evidence="4">
    <location>
        <begin position="163"/>
        <end position="205"/>
    </location>
</feature>
<evidence type="ECO:0008006" key="7">
    <source>
        <dbReference type="Google" id="ProtNLM"/>
    </source>
</evidence>
<dbReference type="EMBL" id="CAXAJV020001299">
    <property type="protein sequence ID" value="CAL7948827.1"/>
    <property type="molecule type" value="Genomic_DNA"/>
</dbReference>
<feature type="region of interest" description="Disordered" evidence="4">
    <location>
        <begin position="1004"/>
        <end position="1023"/>
    </location>
</feature>
<feature type="region of interest" description="Disordered" evidence="4">
    <location>
        <begin position="1038"/>
        <end position="1087"/>
    </location>
</feature>
<evidence type="ECO:0000256" key="4">
    <source>
        <dbReference type="SAM" id="MobiDB-lite"/>
    </source>
</evidence>
<feature type="compositionally biased region" description="Basic and acidic residues" evidence="4">
    <location>
        <begin position="452"/>
        <end position="462"/>
    </location>
</feature>
<feature type="compositionally biased region" description="Basic and acidic residues" evidence="4">
    <location>
        <begin position="704"/>
        <end position="723"/>
    </location>
</feature>
<feature type="region of interest" description="Disordered" evidence="4">
    <location>
        <begin position="1"/>
        <end position="52"/>
    </location>
</feature>
<dbReference type="InterPro" id="IPR024146">
    <property type="entry name" value="Claspin"/>
</dbReference>
<accession>A0ABP1P834</accession>